<reference evidence="4 5" key="1">
    <citation type="journal article" date="2017" name="BMC Genomics">
        <title>Comparative genomic and phylogenomic analyses of the Bifidobacteriaceae family.</title>
        <authorList>
            <person name="Lugli G.A."/>
            <person name="Milani C."/>
            <person name="Turroni F."/>
            <person name="Duranti S."/>
            <person name="Mancabelli L."/>
            <person name="Mangifesta M."/>
            <person name="Ferrario C."/>
            <person name="Modesto M."/>
            <person name="Mattarelli P."/>
            <person name="Jiri K."/>
            <person name="van Sinderen D."/>
            <person name="Ventura M."/>
        </authorList>
    </citation>
    <scope>NUCLEOTIDE SEQUENCE [LARGE SCALE GENOMIC DNA]</scope>
    <source>
        <strain evidence="4 5">DSM 28807</strain>
    </source>
</reference>
<dbReference type="Pfam" id="PF01156">
    <property type="entry name" value="IU_nuc_hydro"/>
    <property type="match status" value="1"/>
</dbReference>
<dbReference type="GO" id="GO:0008477">
    <property type="term" value="F:purine nucleosidase activity"/>
    <property type="evidence" value="ECO:0007669"/>
    <property type="project" value="TreeGrafter"/>
</dbReference>
<dbReference type="InterPro" id="IPR023186">
    <property type="entry name" value="IUNH"/>
</dbReference>
<evidence type="ECO:0000256" key="1">
    <source>
        <dbReference type="ARBA" id="ARBA00022801"/>
    </source>
</evidence>
<evidence type="ECO:0000313" key="5">
    <source>
        <dbReference type="Proteomes" id="UP000216352"/>
    </source>
</evidence>
<gene>
    <name evidence="4" type="ORF">BLEM_1575</name>
</gene>
<dbReference type="OrthoDB" id="9797882at2"/>
<dbReference type="EMBL" id="MWWX01000010">
    <property type="protein sequence ID" value="OZG61363.1"/>
    <property type="molecule type" value="Genomic_DNA"/>
</dbReference>
<dbReference type="Proteomes" id="UP000216352">
    <property type="component" value="Unassembled WGS sequence"/>
</dbReference>
<dbReference type="InterPro" id="IPR015910">
    <property type="entry name" value="I/U_nuclsd_hydro_CS"/>
</dbReference>
<dbReference type="PANTHER" id="PTHR12304:SF4">
    <property type="entry name" value="URIDINE NUCLEOSIDASE"/>
    <property type="match status" value="1"/>
</dbReference>
<keyword evidence="1 4" id="KW-0378">Hydrolase</keyword>
<dbReference type="AlphaFoldDB" id="A0A261FQX5"/>
<dbReference type="GO" id="GO:0006152">
    <property type="term" value="P:purine nucleoside catabolic process"/>
    <property type="evidence" value="ECO:0007669"/>
    <property type="project" value="TreeGrafter"/>
</dbReference>
<dbReference type="PANTHER" id="PTHR12304">
    <property type="entry name" value="INOSINE-URIDINE PREFERRING NUCLEOSIDE HYDROLASE"/>
    <property type="match status" value="1"/>
</dbReference>
<dbReference type="GO" id="GO:0005829">
    <property type="term" value="C:cytosol"/>
    <property type="evidence" value="ECO:0007669"/>
    <property type="project" value="TreeGrafter"/>
</dbReference>
<proteinExistence type="predicted"/>
<comment type="caution">
    <text evidence="4">The sequence shown here is derived from an EMBL/GenBank/DDBJ whole genome shotgun (WGS) entry which is preliminary data.</text>
</comment>
<dbReference type="STRING" id="1603886.GCA_001895165_00106"/>
<dbReference type="RefSeq" id="WP_072723466.1">
    <property type="nucleotide sequence ID" value="NZ_BDIS01000001.1"/>
</dbReference>
<dbReference type="GO" id="GO:0045437">
    <property type="term" value="F:uridine nucleosidase activity"/>
    <property type="evidence" value="ECO:0007669"/>
    <property type="project" value="UniProtKB-ARBA"/>
</dbReference>
<dbReference type="Gene3D" id="3.90.245.10">
    <property type="entry name" value="Ribonucleoside hydrolase-like"/>
    <property type="match status" value="1"/>
</dbReference>
<evidence type="ECO:0000313" key="4">
    <source>
        <dbReference type="EMBL" id="OZG61363.1"/>
    </source>
</evidence>
<dbReference type="PROSITE" id="PS01247">
    <property type="entry name" value="IUNH"/>
    <property type="match status" value="1"/>
</dbReference>
<dbReference type="SUPFAM" id="SSF53590">
    <property type="entry name" value="Nucleoside hydrolase"/>
    <property type="match status" value="1"/>
</dbReference>
<protein>
    <submittedName>
        <fullName evidence="4">Ribonucleoside hydrolase</fullName>
    </submittedName>
</protein>
<evidence type="ECO:0000256" key="2">
    <source>
        <dbReference type="ARBA" id="ARBA00023295"/>
    </source>
</evidence>
<sequence>MAKHRIIIDCDPGHDDAVAILMAAGHPDIELLGITTVRGNQSLEKTTRNALNVCQYLGIDVPVYKGMSVPMVIEPRPVEERVHGDSGLDGPVFDELTKTIEDKHAINYLIDTLMASDGDITLVPTGPLTNVAMAMRIEPRIIPKINQIVLMGGCYQLGNVTPSAEFNIWADGEAAHIVFSSGVKVTMMGLDITRKVLCYPSVIERMSKHDNRAGKLFCDLMTFFNKGQKKTFGWEGGPLHDPTTVAYLIDPSIVTVKNMHTDIEINSEQSYGRTNCDYFLLTDDVKNTDVAIDIDVEKFWDLVEECIKYYD</sequence>
<dbReference type="CDD" id="cd02651">
    <property type="entry name" value="nuc_hydro_IU_UC_XIUA"/>
    <property type="match status" value="1"/>
</dbReference>
<dbReference type="InterPro" id="IPR001910">
    <property type="entry name" value="Inosine/uridine_hydrolase_dom"/>
</dbReference>
<keyword evidence="2" id="KW-0326">Glycosidase</keyword>
<evidence type="ECO:0000259" key="3">
    <source>
        <dbReference type="Pfam" id="PF01156"/>
    </source>
</evidence>
<organism evidence="4 5">
    <name type="scientific">Bifidobacterium lemurum</name>
    <dbReference type="NCBI Taxonomy" id="1603886"/>
    <lineage>
        <taxon>Bacteria</taxon>
        <taxon>Bacillati</taxon>
        <taxon>Actinomycetota</taxon>
        <taxon>Actinomycetes</taxon>
        <taxon>Bifidobacteriales</taxon>
        <taxon>Bifidobacteriaceae</taxon>
        <taxon>Bifidobacterium</taxon>
    </lineage>
</organism>
<name>A0A261FQX5_9BIFI</name>
<feature type="domain" description="Inosine/uridine-preferring nucleoside hydrolase" evidence="3">
    <location>
        <begin position="6"/>
        <end position="301"/>
    </location>
</feature>
<dbReference type="InterPro" id="IPR036452">
    <property type="entry name" value="Ribo_hydro-like"/>
</dbReference>
<accession>A0A261FQX5</accession>
<keyword evidence="5" id="KW-1185">Reference proteome</keyword>